<dbReference type="CDD" id="cd09618">
    <property type="entry name" value="CBM9_like_2"/>
    <property type="match status" value="1"/>
</dbReference>
<organism evidence="2 3">
    <name type="scientific">Flavobacterium aquatile LMG 4008 = ATCC 11947</name>
    <dbReference type="NCBI Taxonomy" id="1453498"/>
    <lineage>
        <taxon>Bacteria</taxon>
        <taxon>Pseudomonadati</taxon>
        <taxon>Bacteroidota</taxon>
        <taxon>Flavobacteriia</taxon>
        <taxon>Flavobacteriales</taxon>
        <taxon>Flavobacteriaceae</taxon>
        <taxon>Flavobacterium</taxon>
    </lineage>
</organism>
<proteinExistence type="predicted"/>
<dbReference type="STRING" id="1453498.LG45_00375"/>
<comment type="caution">
    <text evidence="2">The sequence shown here is derived from an EMBL/GenBank/DDBJ whole genome shotgun (WGS) entry which is preliminary data.</text>
</comment>
<dbReference type="AlphaFoldDB" id="A0A095SY33"/>
<dbReference type="Proteomes" id="UP000029554">
    <property type="component" value="Unassembled WGS sequence"/>
</dbReference>
<name>A0A095SY33_9FLAO</name>
<gene>
    <name evidence="2" type="ORF">LG45_00375</name>
</gene>
<dbReference type="InterPro" id="IPR045670">
    <property type="entry name" value="DUF5916"/>
</dbReference>
<evidence type="ECO:0000259" key="1">
    <source>
        <dbReference type="Pfam" id="PF19313"/>
    </source>
</evidence>
<feature type="domain" description="DUF5916" evidence="1">
    <location>
        <begin position="232"/>
        <end position="809"/>
    </location>
</feature>
<dbReference type="SUPFAM" id="SSF49344">
    <property type="entry name" value="CBD9-like"/>
    <property type="match status" value="1"/>
</dbReference>
<dbReference type="Pfam" id="PF19313">
    <property type="entry name" value="DUF5916"/>
    <property type="match status" value="1"/>
</dbReference>
<reference evidence="2 3" key="1">
    <citation type="submission" date="2014-09" db="EMBL/GenBank/DDBJ databases">
        <title>Whole Genome Shotgun of Flavobacterium aquatile LMG 4008.</title>
        <authorList>
            <person name="Gale A.N."/>
            <person name="Pipes S.E."/>
            <person name="Newman J.D."/>
        </authorList>
    </citation>
    <scope>NUCLEOTIDE SEQUENCE [LARGE SCALE GENOMIC DNA]</scope>
    <source>
        <strain evidence="2 3">LMG 4008</strain>
    </source>
</reference>
<dbReference type="eggNOG" id="COG2091">
    <property type="taxonomic scope" value="Bacteria"/>
</dbReference>
<sequence>MSNKLFLLFSILIIFTLNSYSQTLKKSLKTNFSDEKMVIDGKFDEEIWKTSDIATNFLMVAPDNGKPELAERKSEVKVVYNNDAIYIGATLFDNEPTKIRKELTTRDNFATADHFGVFLNGYNDGQQEFRFFVSAAGVQMDILFTDANGEDGSWNAIWDSQTTITDYGWTVEMKIPYAALRFPGDKTQTWGINFYREIMRDRQQFTWNLIDNKIGSEANQAGILTGIEDIKTPTRLFLIPYSSLYVNANDYQKTKAEFKGGLDIKYGINDAFTLDAILVPDFGQTAFDKVELNLGPFEQQFAENRPFFTEGTELFSKGNLVYSRRIGGEPSIEATLNDDEIFTDYPSKVNLVNALKISGRTKSGLGIGVLNAVTAKTNAEIRNTVTGETRRELIEPLANYNVLVLDQRFRKNSSVSFINTNVTRNGDFRDANVSALVFDLNTKKNTFNLSGDYKYSYINENQSLTNRKGYNTSLNFGETSGKFRNSFGGQYVSDDWDNNDLGINFQTHYHALYTNSSYRILNPNKTFNNFSIFENNYFEFDNRTGKIQESRVGFDVNTTTKKNDYHGYGINGRITDVHDFYSPQSINEEKYIIVPRNLGMYYFFSSNYNRKFALDMNPSVVFINENNRVDLSFLFSPRYRFSDKLSMIYSFQFIRQMNDVGYIDYIEETDNTIFARRNRNTFINSISSKYSINNVMTFNLSVRYYLSYAVNHQILNLKEDGTVADNFDYIENKNSNLNLWNLDLSYSWWFAPGSQMSVLYRNNSSTFQRDVDKDFGMNFKNTLNHQILDHTFSISVRYFIDYNTTKNWFSKKK</sequence>
<protein>
    <submittedName>
        <fullName evidence="2">Hydrolase</fullName>
    </submittedName>
</protein>
<dbReference type="Gene3D" id="2.60.40.1190">
    <property type="match status" value="1"/>
</dbReference>
<keyword evidence="2" id="KW-0378">Hydrolase</keyword>
<dbReference type="RefSeq" id="WP_035123316.1">
    <property type="nucleotide sequence ID" value="NZ_JRHH01000001.1"/>
</dbReference>
<accession>A0A095SY33</accession>
<dbReference type="OrthoDB" id="9786766at2"/>
<dbReference type="GO" id="GO:0016787">
    <property type="term" value="F:hydrolase activity"/>
    <property type="evidence" value="ECO:0007669"/>
    <property type="project" value="UniProtKB-KW"/>
</dbReference>
<keyword evidence="3" id="KW-1185">Reference proteome</keyword>
<evidence type="ECO:0000313" key="3">
    <source>
        <dbReference type="Proteomes" id="UP000029554"/>
    </source>
</evidence>
<dbReference type="EMBL" id="JRHH01000001">
    <property type="protein sequence ID" value="KGD69274.1"/>
    <property type="molecule type" value="Genomic_DNA"/>
</dbReference>
<evidence type="ECO:0000313" key="2">
    <source>
        <dbReference type="EMBL" id="KGD69274.1"/>
    </source>
</evidence>